<dbReference type="AlphaFoldDB" id="A0A1Q3C9T7"/>
<gene>
    <name evidence="2" type="ORF">CFOL_v3_20316</name>
</gene>
<feature type="non-terminal residue" evidence="2">
    <location>
        <position position="1"/>
    </location>
</feature>
<dbReference type="EMBL" id="BDDD01001534">
    <property type="protein sequence ID" value="GAV76843.1"/>
    <property type="molecule type" value="Genomic_DNA"/>
</dbReference>
<reference evidence="3" key="1">
    <citation type="submission" date="2016-04" db="EMBL/GenBank/DDBJ databases">
        <title>Cephalotus genome sequencing.</title>
        <authorList>
            <person name="Fukushima K."/>
            <person name="Hasebe M."/>
            <person name="Fang X."/>
        </authorList>
    </citation>
    <scope>NUCLEOTIDE SEQUENCE [LARGE SCALE GENOMIC DNA]</scope>
    <source>
        <strain evidence="3">cv. St1</strain>
    </source>
</reference>
<evidence type="ECO:0000313" key="3">
    <source>
        <dbReference type="Proteomes" id="UP000187406"/>
    </source>
</evidence>
<evidence type="ECO:0000313" key="2">
    <source>
        <dbReference type="EMBL" id="GAV76843.1"/>
    </source>
</evidence>
<name>A0A1Q3C9T7_CEPFO</name>
<dbReference type="PROSITE" id="PS50011">
    <property type="entry name" value="PROTEIN_KINASE_DOM"/>
    <property type="match status" value="1"/>
</dbReference>
<dbReference type="OrthoDB" id="4062651at2759"/>
<dbReference type="InterPro" id="IPR051681">
    <property type="entry name" value="Ser/Thr_Kinases-Pseudokinases"/>
</dbReference>
<dbReference type="Pfam" id="PF07714">
    <property type="entry name" value="PK_Tyr_Ser-Thr"/>
    <property type="match status" value="1"/>
</dbReference>
<dbReference type="InParanoid" id="A0A1Q3C9T7"/>
<dbReference type="Gene3D" id="1.10.510.10">
    <property type="entry name" value="Transferase(Phosphotransferase) domain 1"/>
    <property type="match status" value="1"/>
</dbReference>
<dbReference type="PRINTS" id="PR00109">
    <property type="entry name" value="TYRKINASE"/>
</dbReference>
<comment type="caution">
    <text evidence="2">The sequence shown here is derived from an EMBL/GenBank/DDBJ whole genome shotgun (WGS) entry which is preliminary data.</text>
</comment>
<feature type="domain" description="Protein kinase" evidence="1">
    <location>
        <begin position="1"/>
        <end position="145"/>
    </location>
</feature>
<dbReference type="Proteomes" id="UP000187406">
    <property type="component" value="Unassembled WGS sequence"/>
</dbReference>
<dbReference type="SUPFAM" id="SSF56112">
    <property type="entry name" value="Protein kinase-like (PK-like)"/>
    <property type="match status" value="1"/>
</dbReference>
<dbReference type="PANTHER" id="PTHR44329:SF280">
    <property type="entry name" value="PROTEIN KINASE"/>
    <property type="match status" value="1"/>
</dbReference>
<evidence type="ECO:0000259" key="1">
    <source>
        <dbReference type="PROSITE" id="PS50011"/>
    </source>
</evidence>
<dbReference type="InterPro" id="IPR011009">
    <property type="entry name" value="Kinase-like_dom_sf"/>
</dbReference>
<keyword evidence="2" id="KW-0808">Transferase</keyword>
<keyword evidence="2" id="KW-0418">Kinase</keyword>
<dbReference type="GO" id="GO:0005886">
    <property type="term" value="C:plasma membrane"/>
    <property type="evidence" value="ECO:0007669"/>
    <property type="project" value="TreeGrafter"/>
</dbReference>
<organism evidence="2 3">
    <name type="scientific">Cephalotus follicularis</name>
    <name type="common">Albany pitcher plant</name>
    <dbReference type="NCBI Taxonomy" id="3775"/>
    <lineage>
        <taxon>Eukaryota</taxon>
        <taxon>Viridiplantae</taxon>
        <taxon>Streptophyta</taxon>
        <taxon>Embryophyta</taxon>
        <taxon>Tracheophyta</taxon>
        <taxon>Spermatophyta</taxon>
        <taxon>Magnoliopsida</taxon>
        <taxon>eudicotyledons</taxon>
        <taxon>Gunneridae</taxon>
        <taxon>Pentapetalae</taxon>
        <taxon>rosids</taxon>
        <taxon>fabids</taxon>
        <taxon>Oxalidales</taxon>
        <taxon>Cephalotaceae</taxon>
        <taxon>Cephalotus</taxon>
    </lineage>
</organism>
<sequence>LSYLHSNNVIHRDMKTDNLLLTKDGRIKITDFGVSCHENLKEIMTGRTGTMEYFATLIHVYNKKPYNRKCDVYSFICLWEIYICSIDKPYPKLTFSQLCNSGESYEPEIPKSCPASLARLMTKCWNADPNWRPEMDAVVSMLEAINTSRIGG</sequence>
<dbReference type="SMART" id="SM00220">
    <property type="entry name" value="S_TKc"/>
    <property type="match status" value="1"/>
</dbReference>
<dbReference type="InterPro" id="IPR001245">
    <property type="entry name" value="Ser-Thr/Tyr_kinase_cat_dom"/>
</dbReference>
<keyword evidence="3" id="KW-1185">Reference proteome</keyword>
<dbReference type="InterPro" id="IPR008271">
    <property type="entry name" value="Ser/Thr_kinase_AS"/>
</dbReference>
<dbReference type="PANTHER" id="PTHR44329">
    <property type="entry name" value="SERINE/THREONINE-PROTEIN KINASE TNNI3K-RELATED"/>
    <property type="match status" value="1"/>
</dbReference>
<protein>
    <submittedName>
        <fullName evidence="2">Pkinase_Tyr domain-containing protein</fullName>
    </submittedName>
</protein>
<dbReference type="InterPro" id="IPR000719">
    <property type="entry name" value="Prot_kinase_dom"/>
</dbReference>
<accession>A0A1Q3C9T7</accession>
<dbReference type="STRING" id="3775.A0A1Q3C9T7"/>
<proteinExistence type="predicted"/>
<feature type="non-terminal residue" evidence="2">
    <location>
        <position position="152"/>
    </location>
</feature>
<dbReference type="GO" id="GO:0005524">
    <property type="term" value="F:ATP binding"/>
    <property type="evidence" value="ECO:0007669"/>
    <property type="project" value="InterPro"/>
</dbReference>
<dbReference type="GO" id="GO:0004674">
    <property type="term" value="F:protein serine/threonine kinase activity"/>
    <property type="evidence" value="ECO:0007669"/>
    <property type="project" value="TreeGrafter"/>
</dbReference>
<dbReference type="PROSITE" id="PS00108">
    <property type="entry name" value="PROTEIN_KINASE_ST"/>
    <property type="match status" value="1"/>
</dbReference>